<organism evidence="1 2">
    <name type="scientific">Ureibacillus manganicus DSM 26584</name>
    <dbReference type="NCBI Taxonomy" id="1384049"/>
    <lineage>
        <taxon>Bacteria</taxon>
        <taxon>Bacillati</taxon>
        <taxon>Bacillota</taxon>
        <taxon>Bacilli</taxon>
        <taxon>Bacillales</taxon>
        <taxon>Caryophanaceae</taxon>
        <taxon>Ureibacillus</taxon>
    </lineage>
</organism>
<protein>
    <submittedName>
        <fullName evidence="1">Esterase</fullName>
    </submittedName>
</protein>
<comment type="caution">
    <text evidence="1">The sequence shown here is derived from an EMBL/GenBank/DDBJ whole genome shotgun (WGS) entry which is preliminary data.</text>
</comment>
<reference evidence="1 2" key="1">
    <citation type="submission" date="2014-02" db="EMBL/GenBank/DDBJ databases">
        <title>Draft genome sequence of Lysinibacillus manganicus DSM 26584T.</title>
        <authorList>
            <person name="Zhang F."/>
            <person name="Wang G."/>
            <person name="Zhang L."/>
        </authorList>
    </citation>
    <scope>NUCLEOTIDE SEQUENCE [LARGE SCALE GENOMIC DNA]</scope>
    <source>
        <strain evidence="1 2">DSM 26584</strain>
    </source>
</reference>
<sequence length="142" mass="16745">MKQFITALPEQYETLKKQANYTSSWRDRLDAVETLSAYKQDKIIDLLKNRMQHDTVYKVQMAAYEALVAFGEDVEKPSPARFDIIKGTDKIFLRVKKSLPNDHTLEDFADKLKRMRLDVYDAYEGDKGAQFMNWLEERWSKL</sequence>
<gene>
    <name evidence="1" type="ORF">CD29_14910</name>
</gene>
<dbReference type="Gene3D" id="1.25.10.10">
    <property type="entry name" value="Leucine-rich Repeat Variant"/>
    <property type="match status" value="1"/>
</dbReference>
<name>A0A0A3I3X3_9BACL</name>
<dbReference type="InterPro" id="IPR011989">
    <property type="entry name" value="ARM-like"/>
</dbReference>
<evidence type="ECO:0000313" key="2">
    <source>
        <dbReference type="Proteomes" id="UP000030416"/>
    </source>
</evidence>
<evidence type="ECO:0000313" key="1">
    <source>
        <dbReference type="EMBL" id="KGR77358.1"/>
    </source>
</evidence>
<dbReference type="EMBL" id="JPVN01000019">
    <property type="protein sequence ID" value="KGR77358.1"/>
    <property type="molecule type" value="Genomic_DNA"/>
</dbReference>
<dbReference type="eggNOG" id="COG1413">
    <property type="taxonomic scope" value="Bacteria"/>
</dbReference>
<dbReference type="AlphaFoldDB" id="A0A0A3I3X3"/>
<dbReference type="Proteomes" id="UP000030416">
    <property type="component" value="Unassembled WGS sequence"/>
</dbReference>
<dbReference type="OrthoDB" id="2655295at2"/>
<keyword evidence="2" id="KW-1185">Reference proteome</keyword>
<dbReference type="RefSeq" id="WP_036188269.1">
    <property type="nucleotide sequence ID" value="NZ_AVDA01000019.1"/>
</dbReference>
<proteinExistence type="predicted"/>
<dbReference type="STRING" id="1384049.CD29_14910"/>
<accession>A0A0A3I3X3</accession>